<proteinExistence type="predicted"/>
<gene>
    <name evidence="2" type="ORF">ACFSYH_14640</name>
</gene>
<accession>A0ABW5XL73</accession>
<sequence>MSELNPAGIGAPEVVELDDTHFAMIREAVAFDKIGELFDRAYPALYGYLPEHGIEIAGPAAGLSFGAPTDVIDLGVAVPVVAPFAADGDIQLFTVPATRAVRVKVQGPYDQLPQAYNLIRAWTGEQGHICRGVAWEQYVNDPSTISDPAELLSEVFWPIEN</sequence>
<comment type="caution">
    <text evidence="2">The sequence shown here is derived from an EMBL/GenBank/DDBJ whole genome shotgun (WGS) entry which is preliminary data.</text>
</comment>
<evidence type="ECO:0000313" key="2">
    <source>
        <dbReference type="EMBL" id="MFD2841796.1"/>
    </source>
</evidence>
<dbReference type="InterPro" id="IPR011256">
    <property type="entry name" value="Reg_factor_effector_dom_sf"/>
</dbReference>
<dbReference type="SMART" id="SM00871">
    <property type="entry name" value="AraC_E_bind"/>
    <property type="match status" value="1"/>
</dbReference>
<dbReference type="InterPro" id="IPR029442">
    <property type="entry name" value="GyrI-like"/>
</dbReference>
<dbReference type="RefSeq" id="WP_377468187.1">
    <property type="nucleotide sequence ID" value="NZ_JBHUOP010000010.1"/>
</dbReference>
<organism evidence="2 3">
    <name type="scientific">Populibacterium corticicola</name>
    <dbReference type="NCBI Taxonomy" id="1812826"/>
    <lineage>
        <taxon>Bacteria</taxon>
        <taxon>Bacillati</taxon>
        <taxon>Actinomycetota</taxon>
        <taxon>Actinomycetes</taxon>
        <taxon>Micrococcales</taxon>
        <taxon>Jonesiaceae</taxon>
        <taxon>Populibacterium</taxon>
    </lineage>
</organism>
<dbReference type="InterPro" id="IPR010499">
    <property type="entry name" value="AraC_E-bd"/>
</dbReference>
<dbReference type="Pfam" id="PF06445">
    <property type="entry name" value="GyrI-like"/>
    <property type="match status" value="1"/>
</dbReference>
<feature type="domain" description="AraC effector-binding" evidence="1">
    <location>
        <begin position="10"/>
        <end position="160"/>
    </location>
</feature>
<reference evidence="3" key="1">
    <citation type="journal article" date="2019" name="Int. J. Syst. Evol. Microbiol.">
        <title>The Global Catalogue of Microorganisms (GCM) 10K type strain sequencing project: providing services to taxonomists for standard genome sequencing and annotation.</title>
        <authorList>
            <consortium name="The Broad Institute Genomics Platform"/>
            <consortium name="The Broad Institute Genome Sequencing Center for Infectious Disease"/>
            <person name="Wu L."/>
            <person name="Ma J."/>
        </authorList>
    </citation>
    <scope>NUCLEOTIDE SEQUENCE [LARGE SCALE GENOMIC DNA]</scope>
    <source>
        <strain evidence="3">KCTC 33576</strain>
    </source>
</reference>
<keyword evidence="3" id="KW-1185">Reference proteome</keyword>
<protein>
    <submittedName>
        <fullName evidence="2">GyrI-like domain-containing protein</fullName>
    </submittedName>
</protein>
<dbReference type="EMBL" id="JBHUOP010000010">
    <property type="protein sequence ID" value="MFD2841796.1"/>
    <property type="molecule type" value="Genomic_DNA"/>
</dbReference>
<evidence type="ECO:0000313" key="3">
    <source>
        <dbReference type="Proteomes" id="UP001597391"/>
    </source>
</evidence>
<dbReference type="Proteomes" id="UP001597391">
    <property type="component" value="Unassembled WGS sequence"/>
</dbReference>
<name>A0ABW5XL73_9MICO</name>
<dbReference type="Gene3D" id="3.20.80.10">
    <property type="entry name" value="Regulatory factor, effector binding domain"/>
    <property type="match status" value="1"/>
</dbReference>
<dbReference type="SUPFAM" id="SSF55136">
    <property type="entry name" value="Probable bacterial effector-binding domain"/>
    <property type="match status" value="1"/>
</dbReference>
<evidence type="ECO:0000259" key="1">
    <source>
        <dbReference type="SMART" id="SM00871"/>
    </source>
</evidence>